<evidence type="ECO:0000313" key="2">
    <source>
        <dbReference type="EMBL" id="KAK8858631.1"/>
    </source>
</evidence>
<accession>A0AAW0YSU6</accession>
<feature type="compositionally biased region" description="Polar residues" evidence="1">
    <location>
        <begin position="39"/>
        <end position="49"/>
    </location>
</feature>
<dbReference type="AlphaFoldDB" id="A0AAW0YSU6"/>
<feature type="region of interest" description="Disordered" evidence="1">
    <location>
        <begin position="1"/>
        <end position="137"/>
    </location>
</feature>
<feature type="compositionally biased region" description="Polar residues" evidence="1">
    <location>
        <begin position="126"/>
        <end position="137"/>
    </location>
</feature>
<proteinExistence type="predicted"/>
<evidence type="ECO:0000256" key="1">
    <source>
        <dbReference type="SAM" id="MobiDB-lite"/>
    </source>
</evidence>
<dbReference type="RefSeq" id="XP_066803472.1">
    <property type="nucleotide sequence ID" value="XM_066945971.1"/>
</dbReference>
<feature type="compositionally biased region" description="Low complexity" evidence="1">
    <location>
        <begin position="54"/>
        <end position="69"/>
    </location>
</feature>
<keyword evidence="3" id="KW-1185">Reference proteome</keyword>
<organism evidence="2 3">
    <name type="scientific">Kwoniella newhampshirensis</name>
    <dbReference type="NCBI Taxonomy" id="1651941"/>
    <lineage>
        <taxon>Eukaryota</taxon>
        <taxon>Fungi</taxon>
        <taxon>Dikarya</taxon>
        <taxon>Basidiomycota</taxon>
        <taxon>Agaricomycotina</taxon>
        <taxon>Tremellomycetes</taxon>
        <taxon>Tremellales</taxon>
        <taxon>Cryptococcaceae</taxon>
        <taxon>Kwoniella</taxon>
    </lineage>
</organism>
<evidence type="ECO:0000313" key="3">
    <source>
        <dbReference type="Proteomes" id="UP001388673"/>
    </source>
</evidence>
<feature type="compositionally biased region" description="Basic and acidic residues" evidence="1">
    <location>
        <begin position="237"/>
        <end position="246"/>
    </location>
</feature>
<feature type="region of interest" description="Disordered" evidence="1">
    <location>
        <begin position="237"/>
        <end position="256"/>
    </location>
</feature>
<dbReference type="GeneID" id="92180118"/>
<comment type="caution">
    <text evidence="2">The sequence shown here is derived from an EMBL/GenBank/DDBJ whole genome shotgun (WGS) entry which is preliminary data.</text>
</comment>
<feature type="region of interest" description="Disordered" evidence="1">
    <location>
        <begin position="167"/>
        <end position="192"/>
    </location>
</feature>
<protein>
    <submittedName>
        <fullName evidence="2">Uncharacterized protein</fullName>
    </submittedName>
</protein>
<gene>
    <name evidence="2" type="ORF">IAR55_002860</name>
</gene>
<dbReference type="Proteomes" id="UP001388673">
    <property type="component" value="Unassembled WGS sequence"/>
</dbReference>
<dbReference type="EMBL" id="JBCAWK010000005">
    <property type="protein sequence ID" value="KAK8858631.1"/>
    <property type="molecule type" value="Genomic_DNA"/>
</dbReference>
<reference evidence="2 3" key="1">
    <citation type="journal article" date="2024" name="bioRxiv">
        <title>Comparative genomics of Cryptococcus and Kwoniella reveals pathogenesis evolution and contrasting karyotype dynamics via intercentromeric recombination or chromosome fusion.</title>
        <authorList>
            <person name="Coelho M.A."/>
            <person name="David-Palma M."/>
            <person name="Shea T."/>
            <person name="Bowers K."/>
            <person name="McGinley-Smith S."/>
            <person name="Mohammad A.W."/>
            <person name="Gnirke A."/>
            <person name="Yurkov A.M."/>
            <person name="Nowrousian M."/>
            <person name="Sun S."/>
            <person name="Cuomo C.A."/>
            <person name="Heitman J."/>
        </authorList>
    </citation>
    <scope>NUCLEOTIDE SEQUENCE [LARGE SCALE GENOMIC DNA]</scope>
    <source>
        <strain evidence="2 3">CBS 13917</strain>
    </source>
</reference>
<feature type="compositionally biased region" description="Low complexity" evidence="1">
    <location>
        <begin position="82"/>
        <end position="117"/>
    </location>
</feature>
<sequence>MLRDPASRNSSPFPHHTMTPHAHTHAHAHAQQGFYPAYSHQQTSPQSHFPTLPRPAFSPASSSSFSSHPSPIPSLPQHTSFSAPTTPLGSSSSSSTSRPAHSSHSQSQLHRTTTAGGRPRGPTKKPSGSTSTKQKNVQMSLEVKVEKAKGFHAFFVPLCKTLPPAPPCSPVHSHGSVNPGSTPQQTNKGNQDVQGQLAESTMMLNRGDGGGDGLGFGRLSNHNLDYFGAWSKEGGKERDQWVEHVGGDGMELDEGR</sequence>
<dbReference type="KEGG" id="kne:92180118"/>
<feature type="compositionally biased region" description="Polar residues" evidence="1">
    <location>
        <begin position="175"/>
        <end position="192"/>
    </location>
</feature>
<name>A0AAW0YSU6_9TREE</name>